<reference evidence="1 2" key="1">
    <citation type="journal article" date="2015" name="Fungal Genet. Biol.">
        <title>Evolution of novel wood decay mechanisms in Agaricales revealed by the genome sequences of Fistulina hepatica and Cylindrobasidium torrendii.</title>
        <authorList>
            <person name="Floudas D."/>
            <person name="Held B.W."/>
            <person name="Riley R."/>
            <person name="Nagy L.G."/>
            <person name="Koehler G."/>
            <person name="Ransdell A.S."/>
            <person name="Younus H."/>
            <person name="Chow J."/>
            <person name="Chiniquy J."/>
            <person name="Lipzen A."/>
            <person name="Tritt A."/>
            <person name="Sun H."/>
            <person name="Haridas S."/>
            <person name="LaButti K."/>
            <person name="Ohm R.A."/>
            <person name="Kues U."/>
            <person name="Blanchette R.A."/>
            <person name="Grigoriev I.V."/>
            <person name="Minto R.E."/>
            <person name="Hibbett D.S."/>
        </authorList>
    </citation>
    <scope>NUCLEOTIDE SEQUENCE [LARGE SCALE GENOMIC DNA]</scope>
    <source>
        <strain evidence="1 2">ATCC 64428</strain>
    </source>
</reference>
<name>A0A0D7ACG6_9AGAR</name>
<proteinExistence type="predicted"/>
<keyword evidence="2" id="KW-1185">Reference proteome</keyword>
<dbReference type="Proteomes" id="UP000054144">
    <property type="component" value="Unassembled WGS sequence"/>
</dbReference>
<evidence type="ECO:0000313" key="2">
    <source>
        <dbReference type="Proteomes" id="UP000054144"/>
    </source>
</evidence>
<protein>
    <submittedName>
        <fullName evidence="1">Uncharacterized protein</fullName>
    </submittedName>
</protein>
<dbReference type="EMBL" id="KN881822">
    <property type="protein sequence ID" value="KIY48687.1"/>
    <property type="molecule type" value="Genomic_DNA"/>
</dbReference>
<evidence type="ECO:0000313" key="1">
    <source>
        <dbReference type="EMBL" id="KIY48687.1"/>
    </source>
</evidence>
<gene>
    <name evidence="1" type="ORF">FISHEDRAFT_73377</name>
</gene>
<sequence length="89" mass="9607">MLVQRVIVSSSVVTVIVRKLVPTIYTGESWNHGCVKEVEDKGADASQGAMYPKHVAVVVKSPDDTTGNWGSLPTLLYLCTLDLATMMSP</sequence>
<dbReference type="AlphaFoldDB" id="A0A0D7ACG6"/>
<organism evidence="1 2">
    <name type="scientific">Fistulina hepatica ATCC 64428</name>
    <dbReference type="NCBI Taxonomy" id="1128425"/>
    <lineage>
        <taxon>Eukaryota</taxon>
        <taxon>Fungi</taxon>
        <taxon>Dikarya</taxon>
        <taxon>Basidiomycota</taxon>
        <taxon>Agaricomycotina</taxon>
        <taxon>Agaricomycetes</taxon>
        <taxon>Agaricomycetidae</taxon>
        <taxon>Agaricales</taxon>
        <taxon>Fistulinaceae</taxon>
        <taxon>Fistulina</taxon>
    </lineage>
</organism>
<accession>A0A0D7ACG6</accession>
<dbReference type="OrthoDB" id="2735536at2759"/>